<proteinExistence type="predicted"/>
<evidence type="ECO:0000256" key="1">
    <source>
        <dbReference type="SAM" id="MobiDB-lite"/>
    </source>
</evidence>
<evidence type="ECO:0000313" key="3">
    <source>
        <dbReference type="Proteomes" id="UP000499080"/>
    </source>
</evidence>
<feature type="compositionally biased region" description="Basic residues" evidence="1">
    <location>
        <begin position="314"/>
        <end position="335"/>
    </location>
</feature>
<name>A0A4Y2ACV8_ARAVE</name>
<sequence length="344" mass="39382">MIINFHGKVLTTGGADERRRPSATGSNLIRLFIRNARQTRYKQLKERFLHDIDEVELKTELLFLILQLERTLDKSSKSTASAAEKVAKTKASRGKSPTKKKIASKAKETGPGKNQMPPKLQKTSSIHSMKCSAYAPPTPVDIQRYNTSICNAINSGNEEGSNRQSIRRALPADLPNEVFGSILTNVWSDNMIINFHGKVLTTGGADERRRPSATRSNEIRLFIRDARQTRYKQLKERFLHDMDEMELKTELLFLILQLEVKQKLNCVFYSVAKKIQELRTGLWLLSALSIRAQSQPQVVQRKLLKQKPAETRAQRRRKQLPVKIRNQRNRLKKPERRLSQSGSQ</sequence>
<feature type="region of interest" description="Disordered" evidence="1">
    <location>
        <begin position="76"/>
        <end position="121"/>
    </location>
</feature>
<reference evidence="2 3" key="1">
    <citation type="journal article" date="2019" name="Sci. Rep.">
        <title>Orb-weaving spider Araneus ventricosus genome elucidates the spidroin gene catalogue.</title>
        <authorList>
            <person name="Kono N."/>
            <person name="Nakamura H."/>
            <person name="Ohtoshi R."/>
            <person name="Moran D.A.P."/>
            <person name="Shinohara A."/>
            <person name="Yoshida Y."/>
            <person name="Fujiwara M."/>
            <person name="Mori M."/>
            <person name="Tomita M."/>
            <person name="Arakawa K."/>
        </authorList>
    </citation>
    <scope>NUCLEOTIDE SEQUENCE [LARGE SCALE GENOMIC DNA]</scope>
</reference>
<dbReference type="Proteomes" id="UP000499080">
    <property type="component" value="Unassembled WGS sequence"/>
</dbReference>
<organism evidence="2 3">
    <name type="scientific">Araneus ventricosus</name>
    <name type="common">Orbweaver spider</name>
    <name type="synonym">Epeira ventricosa</name>
    <dbReference type="NCBI Taxonomy" id="182803"/>
    <lineage>
        <taxon>Eukaryota</taxon>
        <taxon>Metazoa</taxon>
        <taxon>Ecdysozoa</taxon>
        <taxon>Arthropoda</taxon>
        <taxon>Chelicerata</taxon>
        <taxon>Arachnida</taxon>
        <taxon>Araneae</taxon>
        <taxon>Araneomorphae</taxon>
        <taxon>Entelegynae</taxon>
        <taxon>Araneoidea</taxon>
        <taxon>Araneidae</taxon>
        <taxon>Araneus</taxon>
    </lineage>
</organism>
<feature type="region of interest" description="Disordered" evidence="1">
    <location>
        <begin position="303"/>
        <end position="344"/>
    </location>
</feature>
<feature type="compositionally biased region" description="Basic residues" evidence="1">
    <location>
        <begin position="88"/>
        <end position="104"/>
    </location>
</feature>
<protein>
    <submittedName>
        <fullName evidence="2">Uncharacterized protein</fullName>
    </submittedName>
</protein>
<accession>A0A4Y2ACV8</accession>
<keyword evidence="3" id="KW-1185">Reference proteome</keyword>
<dbReference type="EMBL" id="BGPR01000012">
    <property type="protein sequence ID" value="GBL77520.1"/>
    <property type="molecule type" value="Genomic_DNA"/>
</dbReference>
<evidence type="ECO:0000313" key="2">
    <source>
        <dbReference type="EMBL" id="GBL77520.1"/>
    </source>
</evidence>
<comment type="caution">
    <text evidence="2">The sequence shown here is derived from an EMBL/GenBank/DDBJ whole genome shotgun (WGS) entry which is preliminary data.</text>
</comment>
<dbReference type="AlphaFoldDB" id="A0A4Y2ACV8"/>
<gene>
    <name evidence="2" type="ORF">AVEN_41898_1</name>
</gene>